<dbReference type="AlphaFoldDB" id="A0A9W6VQD2"/>
<gene>
    <name evidence="1" type="ORF">Airi01_040110</name>
</gene>
<accession>A0A9W6VQD2</accession>
<evidence type="ECO:0000313" key="1">
    <source>
        <dbReference type="EMBL" id="GLY75744.1"/>
    </source>
</evidence>
<name>A0A9W6VQD2_9ACTN</name>
<dbReference type="EMBL" id="BSTJ01000004">
    <property type="protein sequence ID" value="GLY75744.1"/>
    <property type="molecule type" value="Genomic_DNA"/>
</dbReference>
<proteinExistence type="predicted"/>
<dbReference type="Proteomes" id="UP001165135">
    <property type="component" value="Unassembled WGS sequence"/>
</dbReference>
<dbReference type="Gene3D" id="1.25.40.10">
    <property type="entry name" value="Tetratricopeptide repeat domain"/>
    <property type="match status" value="1"/>
</dbReference>
<evidence type="ECO:0008006" key="3">
    <source>
        <dbReference type="Google" id="ProtNLM"/>
    </source>
</evidence>
<protein>
    <recommendedName>
        <fullName evidence="3">Tetratricopeptide repeat protein</fullName>
    </recommendedName>
</protein>
<dbReference type="SUPFAM" id="SSF48452">
    <property type="entry name" value="TPR-like"/>
    <property type="match status" value="1"/>
</dbReference>
<evidence type="ECO:0000313" key="2">
    <source>
        <dbReference type="Proteomes" id="UP001165135"/>
    </source>
</evidence>
<organism evidence="1 2">
    <name type="scientific">Actinoallomurus iriomotensis</name>
    <dbReference type="NCBI Taxonomy" id="478107"/>
    <lineage>
        <taxon>Bacteria</taxon>
        <taxon>Bacillati</taxon>
        <taxon>Actinomycetota</taxon>
        <taxon>Actinomycetes</taxon>
        <taxon>Streptosporangiales</taxon>
        <taxon>Thermomonosporaceae</taxon>
        <taxon>Actinoallomurus</taxon>
    </lineage>
</organism>
<comment type="caution">
    <text evidence="1">The sequence shown here is derived from an EMBL/GenBank/DDBJ whole genome shotgun (WGS) entry which is preliminary data.</text>
</comment>
<sequence>MDEPQTLRTLGSAQTLRMPAFDVPARATAVDLTEELQRARRELQGGRHEERVPVLREFEDGEVPLSLEYASYEDGLIEDAKANIAAGNLELALAQLDEVLELLPGHYEARYLRSYCLLFGGDEMAALTELESLRADRPGPDLTARVLELRTTLRGRLTDRLLADPDEKALVEYLRLVPEEGGCWLELTVQRASRGDLHGAVATARAGAGVADAEADRRALDRLVHRLRLHLLRALAPRFVEPLHAGAYDTALEELRRLGPEWSDFEPVIDLASYILRIAREGPGRPDLPHDRADVVYDLLAGYDLGRTGALLDEGRPEQGLALMRRTVRLVPTDPCTNFVLGLCLLVTGGDLDEIEAAARVAGTDERVTGAGDLLDAVALRRVDREAVAIHDFVGDINDCPSARIKQALQRTRTLRTHAEGLLRTIGEPFRDQLRSLVGVLAVNAVQLDVVLVSNELARVLRAGWHAGIGIELDRVIQRCAALRRTTRDADTTRIIHQIEQTARTARGRV</sequence>
<dbReference type="InterPro" id="IPR011990">
    <property type="entry name" value="TPR-like_helical_dom_sf"/>
</dbReference>
<reference evidence="1" key="1">
    <citation type="submission" date="2023-03" db="EMBL/GenBank/DDBJ databases">
        <title>Actinoallomurus iriomotensis NBRC 103681.</title>
        <authorList>
            <person name="Ichikawa N."/>
            <person name="Sato H."/>
            <person name="Tonouchi N."/>
        </authorList>
    </citation>
    <scope>NUCLEOTIDE SEQUENCE</scope>
    <source>
        <strain evidence="1">NBRC 103681</strain>
    </source>
</reference>
<dbReference type="RefSeq" id="WP_285623130.1">
    <property type="nucleotide sequence ID" value="NZ_BSTJ01000004.1"/>
</dbReference>